<dbReference type="InterPro" id="IPR022385">
    <property type="entry name" value="Rhs_assc_core"/>
</dbReference>
<gene>
    <name evidence="2" type="ORF">Kpho02_32760</name>
</gene>
<evidence type="ECO:0000313" key="3">
    <source>
        <dbReference type="Proteomes" id="UP001165041"/>
    </source>
</evidence>
<evidence type="ECO:0000259" key="1">
    <source>
        <dbReference type="Pfam" id="PF03527"/>
    </source>
</evidence>
<dbReference type="AlphaFoldDB" id="A0A9W6QAD9"/>
<dbReference type="Proteomes" id="UP001165041">
    <property type="component" value="Unassembled WGS sequence"/>
</dbReference>
<evidence type="ECO:0000313" key="2">
    <source>
        <dbReference type="EMBL" id="GLW70977.1"/>
    </source>
</evidence>
<protein>
    <recommendedName>
        <fullName evidence="1">RHS protein conserved region domain-containing protein</fullName>
    </recommendedName>
</protein>
<dbReference type="EMBL" id="BSSA01000010">
    <property type="protein sequence ID" value="GLW70977.1"/>
    <property type="molecule type" value="Genomic_DNA"/>
</dbReference>
<dbReference type="Gene3D" id="2.180.10.10">
    <property type="entry name" value="RHS repeat-associated core"/>
    <property type="match status" value="1"/>
</dbReference>
<dbReference type="Pfam" id="PF03527">
    <property type="entry name" value="RHS"/>
    <property type="match status" value="1"/>
</dbReference>
<sequence length="282" mass="30850">MTSIGASQSEHSHPLRSAPQDVVDARFYAIVTDLVGTPTELVDENGDVAWRSRTTLWGVPLEQADGPGCPLAFPGQYRDTESGLHYNLYRYYEPLTGRYLTPDPLGLDPAPDPYSYVHNPQTWADPLGLAPCMQALEDMAMKINKVLSPRGQEGQTVAAIHVDTPHGPKVFVAGTSKAKLTPAQRDLAVKLGAIPLPNDQYMKVAKGEKGGHAEQNLLLFFDRMHRANGGSSWEPTHGGASRSVCTDFCAPIVRGTGGRMDGPIHPKEHGTHRRQFYWPGKM</sequence>
<organism evidence="2 3">
    <name type="scientific">Kitasatospora phosalacinea</name>
    <dbReference type="NCBI Taxonomy" id="2065"/>
    <lineage>
        <taxon>Bacteria</taxon>
        <taxon>Bacillati</taxon>
        <taxon>Actinomycetota</taxon>
        <taxon>Actinomycetes</taxon>
        <taxon>Kitasatosporales</taxon>
        <taxon>Streptomycetaceae</taxon>
        <taxon>Kitasatospora</taxon>
    </lineage>
</organism>
<comment type="caution">
    <text evidence="2">The sequence shown here is derived from an EMBL/GenBank/DDBJ whole genome shotgun (WGS) entry which is preliminary data.</text>
</comment>
<accession>A0A9W6QAD9</accession>
<feature type="domain" description="RHS protein conserved region" evidence="1">
    <location>
        <begin position="30"/>
        <end position="61"/>
    </location>
</feature>
<proteinExistence type="predicted"/>
<dbReference type="InterPro" id="IPR001826">
    <property type="entry name" value="RHS"/>
</dbReference>
<dbReference type="NCBIfam" id="TIGR03696">
    <property type="entry name" value="Rhs_assc_core"/>
    <property type="match status" value="1"/>
</dbReference>
<name>A0A9W6QAD9_9ACTN</name>
<reference evidence="2" key="1">
    <citation type="submission" date="2023-02" db="EMBL/GenBank/DDBJ databases">
        <title>Kitasatospora phosalacinea NBRC 14627.</title>
        <authorList>
            <person name="Ichikawa N."/>
            <person name="Sato H."/>
            <person name="Tonouchi N."/>
        </authorList>
    </citation>
    <scope>NUCLEOTIDE SEQUENCE</scope>
    <source>
        <strain evidence="2">NBRC 14627</strain>
    </source>
</reference>
<dbReference type="PANTHER" id="PTHR32305">
    <property type="match status" value="1"/>
</dbReference>
<dbReference type="PANTHER" id="PTHR32305:SF15">
    <property type="entry name" value="PROTEIN RHSA-RELATED"/>
    <property type="match status" value="1"/>
</dbReference>
<dbReference type="InterPro" id="IPR050708">
    <property type="entry name" value="T6SS_VgrG/RHS"/>
</dbReference>